<keyword evidence="2" id="KW-1185">Reference proteome</keyword>
<sequence>MTIYRLSSILLIFTVVGCGGPNSPSGSNDQRAFITADSWHSPSPDRIDFVPLGKDRFAPVIDTLQQESQAALSDTAVKQISADEAARLVGRPMPTGPVYVLLRGVVLFEGTGGFSIRVNGSAVDVHYGCLGRQPAPMTRKALVAALPSVPDKVFVSCSMAE</sequence>
<dbReference type="EMBL" id="CP042425">
    <property type="protein sequence ID" value="QEL16136.1"/>
    <property type="molecule type" value="Genomic_DNA"/>
</dbReference>
<dbReference type="Proteomes" id="UP000324974">
    <property type="component" value="Chromosome"/>
</dbReference>
<accession>A0A5C1ADQ4</accession>
<name>A0A5C1ADQ4_9BACT</name>
<evidence type="ECO:0000313" key="2">
    <source>
        <dbReference type="Proteomes" id="UP000324974"/>
    </source>
</evidence>
<dbReference type="AlphaFoldDB" id="A0A5C1ADQ4"/>
<protein>
    <submittedName>
        <fullName evidence="1">Uncharacterized protein</fullName>
    </submittedName>
</protein>
<dbReference type="KEGG" id="lrs:PX52LOC_03075"/>
<evidence type="ECO:0000313" key="1">
    <source>
        <dbReference type="EMBL" id="QEL16136.1"/>
    </source>
</evidence>
<dbReference type="RefSeq" id="WP_149110898.1">
    <property type="nucleotide sequence ID" value="NZ_CP042425.1"/>
</dbReference>
<dbReference type="PROSITE" id="PS51257">
    <property type="entry name" value="PROKAR_LIPOPROTEIN"/>
    <property type="match status" value="1"/>
</dbReference>
<organism evidence="1 2">
    <name type="scientific">Limnoglobus roseus</name>
    <dbReference type="NCBI Taxonomy" id="2598579"/>
    <lineage>
        <taxon>Bacteria</taxon>
        <taxon>Pseudomonadati</taxon>
        <taxon>Planctomycetota</taxon>
        <taxon>Planctomycetia</taxon>
        <taxon>Gemmatales</taxon>
        <taxon>Gemmataceae</taxon>
        <taxon>Limnoglobus</taxon>
    </lineage>
</organism>
<gene>
    <name evidence="1" type="ORF">PX52LOC_03075</name>
</gene>
<proteinExistence type="predicted"/>
<reference evidence="2" key="1">
    <citation type="submission" date="2019-08" db="EMBL/GenBank/DDBJ databases">
        <title>Limnoglobus roseus gen. nov., sp. nov., a novel freshwater planctomycete with a giant genome from the family Gemmataceae.</title>
        <authorList>
            <person name="Kulichevskaya I.S."/>
            <person name="Naumoff D.G."/>
            <person name="Miroshnikov K."/>
            <person name="Ivanova A."/>
            <person name="Philippov D.A."/>
            <person name="Hakobyan A."/>
            <person name="Rijpstra I.C."/>
            <person name="Sinninghe Damste J.S."/>
            <person name="Liesack W."/>
            <person name="Dedysh S.N."/>
        </authorList>
    </citation>
    <scope>NUCLEOTIDE SEQUENCE [LARGE SCALE GENOMIC DNA]</scope>
    <source>
        <strain evidence="2">PX52</strain>
    </source>
</reference>